<feature type="transmembrane region" description="Helical" evidence="9">
    <location>
        <begin position="185"/>
        <end position="207"/>
    </location>
</feature>
<feature type="transmembrane region" description="Helical" evidence="9">
    <location>
        <begin position="571"/>
        <end position="592"/>
    </location>
</feature>
<evidence type="ECO:0000256" key="7">
    <source>
        <dbReference type="ARBA" id="ARBA00022989"/>
    </source>
</evidence>
<evidence type="ECO:0000256" key="5">
    <source>
        <dbReference type="ARBA" id="ARBA00022856"/>
    </source>
</evidence>
<comment type="similarity">
    <text evidence="2">Belongs to the oligopeptide OPT transporter family.</text>
</comment>
<comment type="caution">
    <text evidence="10">The sequence shown here is derived from an EMBL/GenBank/DDBJ whole genome shotgun (WGS) entry which is preliminary data.</text>
</comment>
<accession>A0A179FFL9</accession>
<dbReference type="Pfam" id="PF03169">
    <property type="entry name" value="OPT"/>
    <property type="match status" value="1"/>
</dbReference>
<feature type="transmembrane region" description="Helical" evidence="9">
    <location>
        <begin position="750"/>
        <end position="766"/>
    </location>
</feature>
<dbReference type="Proteomes" id="UP000078397">
    <property type="component" value="Unassembled WGS sequence"/>
</dbReference>
<name>A0A179FFL9_METCM</name>
<gene>
    <name evidence="10" type="ORF">VFPPC_05607</name>
</gene>
<dbReference type="NCBIfam" id="TIGR00728">
    <property type="entry name" value="OPT_sfam"/>
    <property type="match status" value="1"/>
</dbReference>
<feature type="transmembrane region" description="Helical" evidence="9">
    <location>
        <begin position="778"/>
        <end position="802"/>
    </location>
</feature>
<dbReference type="AlphaFoldDB" id="A0A179FFL9"/>
<feature type="transmembrane region" description="Helical" evidence="9">
    <location>
        <begin position="474"/>
        <end position="496"/>
    </location>
</feature>
<reference evidence="10 11" key="1">
    <citation type="journal article" date="2016" name="PLoS Pathog.">
        <title>Biosynthesis of antibiotic leucinostatins in bio-control fungus Purpureocillium lilacinum and their inhibition on phytophthora revealed by genome mining.</title>
        <authorList>
            <person name="Wang G."/>
            <person name="Liu Z."/>
            <person name="Lin R."/>
            <person name="Li E."/>
            <person name="Mao Z."/>
            <person name="Ling J."/>
            <person name="Yang Y."/>
            <person name="Yin W.B."/>
            <person name="Xie B."/>
        </authorList>
    </citation>
    <scope>NUCLEOTIDE SEQUENCE [LARGE SCALE GENOMIC DNA]</scope>
    <source>
        <strain evidence="10">170</strain>
    </source>
</reference>
<evidence type="ECO:0000256" key="2">
    <source>
        <dbReference type="ARBA" id="ARBA00008807"/>
    </source>
</evidence>
<evidence type="ECO:0000256" key="9">
    <source>
        <dbReference type="SAM" id="Phobius"/>
    </source>
</evidence>
<dbReference type="OrthoDB" id="9986677at2759"/>
<dbReference type="NCBIfam" id="TIGR00727">
    <property type="entry name" value="ISP4_OPT"/>
    <property type="match status" value="1"/>
</dbReference>
<feature type="transmembrane region" description="Helical" evidence="9">
    <location>
        <begin position="325"/>
        <end position="355"/>
    </location>
</feature>
<proteinExistence type="inferred from homology"/>
<dbReference type="EMBL" id="LSBJ02000005">
    <property type="protein sequence ID" value="OAQ64322.1"/>
    <property type="molecule type" value="Genomic_DNA"/>
</dbReference>
<organism evidence="10 11">
    <name type="scientific">Pochonia chlamydosporia 170</name>
    <dbReference type="NCBI Taxonomy" id="1380566"/>
    <lineage>
        <taxon>Eukaryota</taxon>
        <taxon>Fungi</taxon>
        <taxon>Dikarya</taxon>
        <taxon>Ascomycota</taxon>
        <taxon>Pezizomycotina</taxon>
        <taxon>Sordariomycetes</taxon>
        <taxon>Hypocreomycetidae</taxon>
        <taxon>Hypocreales</taxon>
        <taxon>Clavicipitaceae</taxon>
        <taxon>Pochonia</taxon>
    </lineage>
</organism>
<evidence type="ECO:0000256" key="3">
    <source>
        <dbReference type="ARBA" id="ARBA00022448"/>
    </source>
</evidence>
<dbReference type="GeneID" id="28848766"/>
<dbReference type="GO" id="GO:0016020">
    <property type="term" value="C:membrane"/>
    <property type="evidence" value="ECO:0007669"/>
    <property type="project" value="UniProtKB-SubCell"/>
</dbReference>
<feature type="transmembrane region" description="Helical" evidence="9">
    <location>
        <begin position="822"/>
        <end position="839"/>
    </location>
</feature>
<keyword evidence="7 9" id="KW-1133">Transmembrane helix</keyword>
<feature type="transmembrane region" description="Helical" evidence="9">
    <location>
        <begin position="227"/>
        <end position="244"/>
    </location>
</feature>
<feature type="transmembrane region" description="Helical" evidence="9">
    <location>
        <begin position="393"/>
        <end position="419"/>
    </location>
</feature>
<dbReference type="KEGG" id="pchm:VFPPC_05607"/>
<dbReference type="PANTHER" id="PTHR22601">
    <property type="entry name" value="ISP4 LIKE PROTEIN"/>
    <property type="match status" value="1"/>
</dbReference>
<keyword evidence="3" id="KW-0813">Transport</keyword>
<evidence type="ECO:0000256" key="1">
    <source>
        <dbReference type="ARBA" id="ARBA00004141"/>
    </source>
</evidence>
<evidence type="ECO:0000256" key="4">
    <source>
        <dbReference type="ARBA" id="ARBA00022692"/>
    </source>
</evidence>
<dbReference type="GO" id="GO:0015031">
    <property type="term" value="P:protein transport"/>
    <property type="evidence" value="ECO:0007669"/>
    <property type="project" value="UniProtKB-KW"/>
</dbReference>
<keyword evidence="4 9" id="KW-0812">Transmembrane</keyword>
<comment type="subcellular location">
    <subcellularLocation>
        <location evidence="1">Membrane</location>
        <topology evidence="1">Multi-pass membrane protein</topology>
    </subcellularLocation>
</comment>
<dbReference type="STRING" id="1380566.A0A179FFL9"/>
<protein>
    <submittedName>
        <fullName evidence="10">Oligopeptide transporter protein</fullName>
    </submittedName>
</protein>
<dbReference type="RefSeq" id="XP_018141636.1">
    <property type="nucleotide sequence ID" value="XM_018284772.1"/>
</dbReference>
<evidence type="ECO:0000256" key="6">
    <source>
        <dbReference type="ARBA" id="ARBA00022927"/>
    </source>
</evidence>
<keyword evidence="11" id="KW-1185">Reference proteome</keyword>
<keyword evidence="6" id="KW-0653">Protein transport</keyword>
<dbReference type="InterPro" id="IPR004813">
    <property type="entry name" value="OPT"/>
</dbReference>
<dbReference type="InterPro" id="IPR004648">
    <property type="entry name" value="Oligpept_transpt"/>
</dbReference>
<feature type="transmembrane region" description="Helical" evidence="9">
    <location>
        <begin position="264"/>
        <end position="281"/>
    </location>
</feature>
<evidence type="ECO:0000256" key="8">
    <source>
        <dbReference type="ARBA" id="ARBA00023136"/>
    </source>
</evidence>
<evidence type="ECO:0000313" key="11">
    <source>
        <dbReference type="Proteomes" id="UP000078397"/>
    </source>
</evidence>
<dbReference type="GO" id="GO:0035673">
    <property type="term" value="F:oligopeptide transmembrane transporter activity"/>
    <property type="evidence" value="ECO:0007669"/>
    <property type="project" value="InterPro"/>
</dbReference>
<keyword evidence="8 9" id="KW-0472">Membrane</keyword>
<feature type="transmembrane region" description="Helical" evidence="9">
    <location>
        <begin position="680"/>
        <end position="700"/>
    </location>
</feature>
<keyword evidence="5" id="KW-0571">Peptide transport</keyword>
<evidence type="ECO:0000313" key="10">
    <source>
        <dbReference type="EMBL" id="OAQ64322.1"/>
    </source>
</evidence>
<feature type="transmembrane region" description="Helical" evidence="9">
    <location>
        <begin position="851"/>
        <end position="873"/>
    </location>
</feature>
<feature type="transmembrane region" description="Helical" evidence="9">
    <location>
        <begin position="598"/>
        <end position="620"/>
    </location>
</feature>
<sequence length="917" mass="103481">MATRRMHVADLAKADDSPVEHAVEDMNEEMSKIHGVNTIVHNLAEKLGDAEDGIAPIDDIEYVMDKINALTVEECKDIITEMLKFHEFDYNFSNTLRQKLTTLLQGPLEGQAVEEWELELKTETAVNKFYSPYPEVRAITTPTDDVDTPCETIRAHFLGYTWAILAQFTNSLFNSRFPQITLTSAVIQILLYPCGLLLAAVLPDWGFSIGGKRISLNPGPWSYKEQMLSTIIVDVGLTSTYYFWNIQTQTVYYHDQWLTPGYGILLLLSTQLMGLGFSGLLRRFVVYPVEALWPNILPTLALNRALLVTEKKETLHGWSMSRYKFFFIFFSAMFIYFWLPDYIFPALSLFAWMTWIAPNNFNLNAITGSQMGLGFNPISTFDWNVLSTYSQPLAYPFFAFTQQFAGTVIGGMIIIALYYSNVQWTSYLPINSAGIFDNTGNPYNITRVVKPGTGTLDEDGFKAYSPAFYSAANLLIYGAFFAFYPLTMVFIILDAWRPLLRAYKSMMVSAFSTTRQMIVGLKNAMSSLFMGHIRDAGRHLCNIFNDNTSIYDSFDDPFTNLIRHYPEVPDWWFLVIALISFILAIVVVTNWPQLDTPVWTIFFVIGLNLAFLIPMSYLYAISGTTEGLNVVTELIVGYALPGHPEAMMFVKAFGYNINGQADNYISDQKMGFYAKVPPRAMYRGQITSAIITALVAYGVVQFADTQIPGICTPDQPSKFTCANGSQVYFASSVVWGAIGPKRIFSQVYPAMKYCFLLGFLLALLWWTTKRLGPYVRQACQTVLPAAVFTPINIVIFTPISWLKHVHPSLIINGMLLWAPVNLTYFTGGLYLSFAFMFYLRRYKTAWWEKYNYVLSAALTGAVAFSGIIIFFSVQYHPKTLSWWGVDVLSSTIDGGSGQSALLTELPAKGYFGPDVWF</sequence>